<organism evidence="2 3">
    <name type="scientific">Ascosphaera apis ARSEF 7405</name>
    <dbReference type="NCBI Taxonomy" id="392613"/>
    <lineage>
        <taxon>Eukaryota</taxon>
        <taxon>Fungi</taxon>
        <taxon>Dikarya</taxon>
        <taxon>Ascomycota</taxon>
        <taxon>Pezizomycotina</taxon>
        <taxon>Eurotiomycetes</taxon>
        <taxon>Eurotiomycetidae</taxon>
        <taxon>Onygenales</taxon>
        <taxon>Ascosphaeraceae</taxon>
        <taxon>Ascosphaera</taxon>
    </lineage>
</organism>
<dbReference type="PANTHER" id="PTHR28186:SF1">
    <property type="entry name" value="MEIOTICALLY UP-REGULATED GENE 9 PROTEIN"/>
    <property type="match status" value="1"/>
</dbReference>
<dbReference type="AlphaFoldDB" id="A0A167UTZ1"/>
<dbReference type="EMBL" id="AZGZ01000056">
    <property type="protein sequence ID" value="KZZ86605.1"/>
    <property type="molecule type" value="Genomic_DNA"/>
</dbReference>
<protein>
    <submittedName>
        <fullName evidence="2">Uncharacterized protein</fullName>
    </submittedName>
</protein>
<keyword evidence="3" id="KW-1185">Reference proteome</keyword>
<comment type="caution">
    <text evidence="2">The sequence shown here is derived from an EMBL/GenBank/DDBJ whole genome shotgun (WGS) entry which is preliminary data.</text>
</comment>
<dbReference type="InterPro" id="IPR018809">
    <property type="entry name" value="DUF2406"/>
</dbReference>
<accession>A0A167UTZ1</accession>
<dbReference type="Proteomes" id="UP000242877">
    <property type="component" value="Unassembled WGS sequence"/>
</dbReference>
<feature type="region of interest" description="Disordered" evidence="1">
    <location>
        <begin position="1"/>
        <end position="82"/>
    </location>
</feature>
<dbReference type="OrthoDB" id="4205355at2759"/>
<gene>
    <name evidence="2" type="ORF">AAP_06394</name>
</gene>
<dbReference type="VEuPathDB" id="FungiDB:AAP_06394"/>
<feature type="compositionally biased region" description="Basic and acidic residues" evidence="1">
    <location>
        <begin position="39"/>
        <end position="54"/>
    </location>
</feature>
<proteinExistence type="predicted"/>
<feature type="compositionally biased region" description="Low complexity" evidence="1">
    <location>
        <begin position="179"/>
        <end position="189"/>
    </location>
</feature>
<sequence length="312" mass="33980">MPSLLSKGEGDAAPSTSNKRSSKFGLGRSKSKKNPLTEIKVDLHESHAEKEARRLKSYADPNMAVNQLEPSAMQMTETTMESLSMRQHRDIYGNPIVDPDLSNPTRHRLERPLDTIRAFEAAIEDSYSSRRLSYGSKSERRSSNYDHRFGYPSNPEALTTPTSTVPGAPRRPHGHHHNSASTTSSPSSSHYDDDDHLGPSSAAGGAVQPPPTTFGNNPYGYGNAGVGSSRSRHFITPPAGQYPTPPTSQAGMAWASAPARKAPPRRPVEGGPDDKGGRSRSALEGRSIETRSTTKTEAWNRIDHAVETEIWN</sequence>
<evidence type="ECO:0000313" key="3">
    <source>
        <dbReference type="Proteomes" id="UP000242877"/>
    </source>
</evidence>
<feature type="region of interest" description="Disordered" evidence="1">
    <location>
        <begin position="127"/>
        <end position="312"/>
    </location>
</feature>
<evidence type="ECO:0000256" key="1">
    <source>
        <dbReference type="SAM" id="MobiDB-lite"/>
    </source>
</evidence>
<dbReference type="Pfam" id="PF10295">
    <property type="entry name" value="DUF2406"/>
    <property type="match status" value="1"/>
</dbReference>
<dbReference type="PANTHER" id="PTHR28186">
    <property type="entry name" value="MEIOTICALLY UP-REGULATED GENE 9 PROTEIN"/>
    <property type="match status" value="1"/>
</dbReference>
<evidence type="ECO:0000313" key="2">
    <source>
        <dbReference type="EMBL" id="KZZ86605.1"/>
    </source>
</evidence>
<feature type="compositionally biased region" description="Basic and acidic residues" evidence="1">
    <location>
        <begin position="266"/>
        <end position="312"/>
    </location>
</feature>
<feature type="compositionally biased region" description="Basic and acidic residues" evidence="1">
    <location>
        <begin position="137"/>
        <end position="149"/>
    </location>
</feature>
<feature type="compositionally biased region" description="Polar residues" evidence="1">
    <location>
        <begin position="156"/>
        <end position="165"/>
    </location>
</feature>
<feature type="compositionally biased region" description="Polar residues" evidence="1">
    <location>
        <begin position="64"/>
        <end position="82"/>
    </location>
</feature>
<reference evidence="2 3" key="1">
    <citation type="journal article" date="2016" name="Genome Biol. Evol.">
        <title>Divergent and convergent evolution of fungal pathogenicity.</title>
        <authorList>
            <person name="Shang Y."/>
            <person name="Xiao G."/>
            <person name="Zheng P."/>
            <person name="Cen K."/>
            <person name="Zhan S."/>
            <person name="Wang C."/>
        </authorList>
    </citation>
    <scope>NUCLEOTIDE SEQUENCE [LARGE SCALE GENOMIC DNA]</scope>
    <source>
        <strain evidence="2 3">ARSEF 7405</strain>
    </source>
</reference>
<name>A0A167UTZ1_9EURO</name>